<evidence type="ECO:0000313" key="2">
    <source>
        <dbReference type="Proteomes" id="UP000199592"/>
    </source>
</evidence>
<organism evidence="1 2">
    <name type="scientific">Flagellimonas zhangzhouensis</name>
    <dbReference type="NCBI Taxonomy" id="1073328"/>
    <lineage>
        <taxon>Bacteria</taxon>
        <taxon>Pseudomonadati</taxon>
        <taxon>Bacteroidota</taxon>
        <taxon>Flavobacteriia</taxon>
        <taxon>Flavobacteriales</taxon>
        <taxon>Flavobacteriaceae</taxon>
        <taxon>Flagellimonas</taxon>
    </lineage>
</organism>
<name>A0A1H2YQH1_9FLAO</name>
<sequence>MIKKIKKFIISTPLHKTILKIKAARISNSWVRENNKILGHKTIYCISPYKTGTTYLASSFDDSISQHESLHYTSMKKLNEDFERYFIRRLNTLNLKLECSGFLSSYVDDLAQNKISKDLTYICVLRKPSAWVTSAVNHHQIVKGANQHYFWGNELYWKEHVGVDLGNFLLLNDDEKLAAAKKMTEFYMSFTKKTKQLKNVKYVWIKDLQEFLPKLEKMIDEEAKPEKSEKNKASLKKYTYKNDEIDLAYEKLVDELLTNN</sequence>
<dbReference type="RefSeq" id="WP_090298664.1">
    <property type="nucleotide sequence ID" value="NZ_FNKI01000005.1"/>
</dbReference>
<protein>
    <recommendedName>
        <fullName evidence="3">Sulfotransferase family protein</fullName>
    </recommendedName>
</protein>
<reference evidence="2" key="1">
    <citation type="submission" date="2016-10" db="EMBL/GenBank/DDBJ databases">
        <authorList>
            <person name="Varghese N."/>
            <person name="Submissions S."/>
        </authorList>
    </citation>
    <scope>NUCLEOTIDE SEQUENCE [LARGE SCALE GENOMIC DNA]</scope>
    <source>
        <strain evidence="2">DSM 25030</strain>
    </source>
</reference>
<dbReference type="OrthoDB" id="1437322at2"/>
<evidence type="ECO:0000313" key="1">
    <source>
        <dbReference type="EMBL" id="SDX07426.1"/>
    </source>
</evidence>
<keyword evidence="2" id="KW-1185">Reference proteome</keyword>
<dbReference type="Proteomes" id="UP000199592">
    <property type="component" value="Unassembled WGS sequence"/>
</dbReference>
<proteinExistence type="predicted"/>
<accession>A0A1H2YQH1</accession>
<dbReference type="EMBL" id="FNMY01000006">
    <property type="protein sequence ID" value="SDX07426.1"/>
    <property type="molecule type" value="Genomic_DNA"/>
</dbReference>
<gene>
    <name evidence="1" type="ORF">SAMN04487892_3167</name>
</gene>
<dbReference type="SUPFAM" id="SSF52540">
    <property type="entry name" value="P-loop containing nucleoside triphosphate hydrolases"/>
    <property type="match status" value="1"/>
</dbReference>
<dbReference type="InterPro" id="IPR027417">
    <property type="entry name" value="P-loop_NTPase"/>
</dbReference>
<dbReference type="AlphaFoldDB" id="A0A1H2YQH1"/>
<evidence type="ECO:0008006" key="3">
    <source>
        <dbReference type="Google" id="ProtNLM"/>
    </source>
</evidence>